<dbReference type="Proteomes" id="UP000631421">
    <property type="component" value="Unassembled WGS sequence"/>
</dbReference>
<protein>
    <submittedName>
        <fullName evidence="2">Uncharacterized protein</fullName>
    </submittedName>
</protein>
<dbReference type="AlphaFoldDB" id="A0A926Z6J1"/>
<accession>A0A926Z6J1</accession>
<reference evidence="2" key="1">
    <citation type="journal article" date="2015" name="ISME J.">
        <title>Draft Genome Sequence of Streptomyces incarnatus NRRL8089, which Produces the Nucleoside Antibiotic Sinefungin.</title>
        <authorList>
            <person name="Oshima K."/>
            <person name="Hattori M."/>
            <person name="Shimizu H."/>
            <person name="Fukuda K."/>
            <person name="Nemoto M."/>
            <person name="Inagaki K."/>
            <person name="Tamura T."/>
        </authorList>
    </citation>
    <scope>NUCLEOTIDE SEQUENCE</scope>
    <source>
        <strain evidence="2">FACHB-1277</strain>
    </source>
</reference>
<keyword evidence="3" id="KW-1185">Reference proteome</keyword>
<organism evidence="2 3">
    <name type="scientific">Pseudanabaena cinerea FACHB-1277</name>
    <dbReference type="NCBI Taxonomy" id="2949581"/>
    <lineage>
        <taxon>Bacteria</taxon>
        <taxon>Bacillati</taxon>
        <taxon>Cyanobacteriota</taxon>
        <taxon>Cyanophyceae</taxon>
        <taxon>Pseudanabaenales</taxon>
        <taxon>Pseudanabaenaceae</taxon>
        <taxon>Pseudanabaena</taxon>
        <taxon>Pseudanabaena cinerea</taxon>
    </lineage>
</organism>
<evidence type="ECO:0000313" key="2">
    <source>
        <dbReference type="EMBL" id="MBD2151206.1"/>
    </source>
</evidence>
<reference evidence="2" key="2">
    <citation type="submission" date="2020-08" db="EMBL/GenBank/DDBJ databases">
        <authorList>
            <person name="Chen M."/>
            <person name="Teng W."/>
            <person name="Zhao L."/>
            <person name="Hu C."/>
            <person name="Zhou Y."/>
            <person name="Han B."/>
            <person name="Song L."/>
            <person name="Shu W."/>
        </authorList>
    </citation>
    <scope>NUCLEOTIDE SEQUENCE</scope>
    <source>
        <strain evidence="2">FACHB-1277</strain>
    </source>
</reference>
<dbReference type="EMBL" id="JACJPY010000045">
    <property type="protein sequence ID" value="MBD2151206.1"/>
    <property type="molecule type" value="Genomic_DNA"/>
</dbReference>
<evidence type="ECO:0000256" key="1">
    <source>
        <dbReference type="SAM" id="MobiDB-lite"/>
    </source>
</evidence>
<sequence>MLKQSPLNKLTTPNSDRFKYPYSHHTSDRPLNKPTTTSSDRLTVEITRKII</sequence>
<proteinExistence type="predicted"/>
<comment type="caution">
    <text evidence="2">The sequence shown here is derived from an EMBL/GenBank/DDBJ whole genome shotgun (WGS) entry which is preliminary data.</text>
</comment>
<gene>
    <name evidence="2" type="ORF">H6F44_13905</name>
</gene>
<feature type="compositionally biased region" description="Polar residues" evidence="1">
    <location>
        <begin position="1"/>
        <end position="15"/>
    </location>
</feature>
<feature type="region of interest" description="Disordered" evidence="1">
    <location>
        <begin position="1"/>
        <end position="39"/>
    </location>
</feature>
<dbReference type="RefSeq" id="WP_190351620.1">
    <property type="nucleotide sequence ID" value="NZ_JACJPY010000045.1"/>
</dbReference>
<name>A0A926Z6J1_9CYAN</name>
<evidence type="ECO:0000313" key="3">
    <source>
        <dbReference type="Proteomes" id="UP000631421"/>
    </source>
</evidence>